<dbReference type="GO" id="GO:0016020">
    <property type="term" value="C:membrane"/>
    <property type="evidence" value="ECO:0007669"/>
    <property type="project" value="InterPro"/>
</dbReference>
<keyword evidence="4" id="KW-1133">Transmembrane helix</keyword>
<protein>
    <submittedName>
        <fullName evidence="5">Spore germination protein</fullName>
    </submittedName>
</protein>
<name>A0A7C8HF36_9FIRM</name>
<dbReference type="GO" id="GO:0009847">
    <property type="term" value="P:spore germination"/>
    <property type="evidence" value="ECO:0007669"/>
    <property type="project" value="InterPro"/>
</dbReference>
<dbReference type="RefSeq" id="WP_158739687.1">
    <property type="nucleotide sequence ID" value="NZ_WSLF01000003.1"/>
</dbReference>
<feature type="transmembrane region" description="Helical" evidence="4">
    <location>
        <begin position="316"/>
        <end position="335"/>
    </location>
</feature>
<gene>
    <name evidence="5" type="ORF">GND95_04640</name>
</gene>
<dbReference type="InterPro" id="IPR004995">
    <property type="entry name" value="Spore_Ger"/>
</dbReference>
<feature type="transmembrane region" description="Helical" evidence="4">
    <location>
        <begin position="438"/>
        <end position="464"/>
    </location>
</feature>
<feature type="transmembrane region" description="Helical" evidence="4">
    <location>
        <begin position="405"/>
        <end position="426"/>
    </location>
</feature>
<dbReference type="PANTHER" id="PTHR22550:SF5">
    <property type="entry name" value="LEUCINE ZIPPER PROTEIN 4"/>
    <property type="match status" value="1"/>
</dbReference>
<feature type="transmembrane region" description="Helical" evidence="4">
    <location>
        <begin position="380"/>
        <end position="399"/>
    </location>
</feature>
<dbReference type="OrthoDB" id="9772630at2"/>
<dbReference type="Proteomes" id="UP000483018">
    <property type="component" value="Unassembled WGS sequence"/>
</dbReference>
<dbReference type="InterPro" id="IPR050768">
    <property type="entry name" value="UPF0353/GerABKA_families"/>
</dbReference>
<keyword evidence="2 4" id="KW-0472">Membrane</keyword>
<accession>A0A7C8HF36</accession>
<organism evidence="5 6">
    <name type="scientific">Defluviitalea raffinosedens</name>
    <dbReference type="NCBI Taxonomy" id="1450156"/>
    <lineage>
        <taxon>Bacteria</taxon>
        <taxon>Bacillati</taxon>
        <taxon>Bacillota</taxon>
        <taxon>Clostridia</taxon>
        <taxon>Lachnospirales</taxon>
        <taxon>Defluviitaleaceae</taxon>
        <taxon>Defluviitalea</taxon>
    </lineage>
</organism>
<feature type="transmembrane region" description="Helical" evidence="4">
    <location>
        <begin position="274"/>
        <end position="295"/>
    </location>
</feature>
<evidence type="ECO:0000256" key="1">
    <source>
        <dbReference type="ARBA" id="ARBA00005278"/>
    </source>
</evidence>
<evidence type="ECO:0000256" key="3">
    <source>
        <dbReference type="SAM" id="MobiDB-lite"/>
    </source>
</evidence>
<dbReference type="EMBL" id="WSLF01000003">
    <property type="protein sequence ID" value="KAE9635439.1"/>
    <property type="molecule type" value="Genomic_DNA"/>
</dbReference>
<feature type="region of interest" description="Disordered" evidence="3">
    <location>
        <begin position="1"/>
        <end position="27"/>
    </location>
</feature>
<dbReference type="AlphaFoldDB" id="A0A7C8HF36"/>
<proteinExistence type="inferred from homology"/>
<comment type="caution">
    <text evidence="5">The sequence shown here is derived from an EMBL/GenBank/DDBJ whole genome shotgun (WGS) entry which is preliminary data.</text>
</comment>
<evidence type="ECO:0000313" key="6">
    <source>
        <dbReference type="Proteomes" id="UP000483018"/>
    </source>
</evidence>
<reference evidence="5 6" key="1">
    <citation type="submission" date="2019-12" db="EMBL/GenBank/DDBJ databases">
        <title>Defluviitalea raffinosedens, isolated from a biogas fermenter, genome sequencing and characterization.</title>
        <authorList>
            <person name="Rettenmaier R."/>
            <person name="Schneider M."/>
            <person name="Neuhaus K."/>
            <person name="Liebl W."/>
            <person name="Zverlov V."/>
        </authorList>
    </citation>
    <scope>NUCLEOTIDE SEQUENCE [LARGE SCALE GENOMIC DNA]</scope>
    <source>
        <strain evidence="5 6">249c-K6</strain>
    </source>
</reference>
<evidence type="ECO:0000256" key="2">
    <source>
        <dbReference type="ARBA" id="ARBA00023136"/>
    </source>
</evidence>
<keyword evidence="6" id="KW-1185">Reference proteome</keyword>
<sequence length="516" mass="57471">MPSYTIRKNNKNNNTGNTSISPTNNSDALTGDLQTDLDTFKKIFFFPQNKDFVIRNIRLKGFDVDGCILYLDGSSSIHTLTEDIIRPLMEGSPENAENNPIDYIINNIITPKDAQRISKISDITKDIVKGNTILLIHNSTEALSVSTAEFEHRSVEKPVNENVIKGPKESFVESADVNRSLIRKYLKYESLISESIEVGEKSKNEVYIMYIKGIADPDLVNAVKEKIKSIRTDFLPNLSTLEQFIEDRSYSLISTVLYSERPDRAAAFLNEGHIILITDGSPACLIVPVTFWAFFHAAEDQYQRWWYGNFIRIIRLLAVVISWLTPALYIAVVNFHGEMIPTDLAVSIAASREVLPFPVITEILLMEISFELIREAGVRVPTTIGPTIGIVGALILGQAAVEANIVSPILVIVVAITGLSSFAIPETTLSYTIRISRFILLLAGATMGFLGISFCIVIGLAYILSITSFGVPFMSPVAPHFPSTNDSYTRSVIFKQWLRPTNISKSDSIRRNPKRK</sequence>
<dbReference type="PIRSF" id="PIRSF005690">
    <property type="entry name" value="GerBA"/>
    <property type="match status" value="1"/>
</dbReference>
<evidence type="ECO:0000313" key="5">
    <source>
        <dbReference type="EMBL" id="KAE9635439.1"/>
    </source>
</evidence>
<keyword evidence="4" id="KW-0812">Transmembrane</keyword>
<dbReference type="PANTHER" id="PTHR22550">
    <property type="entry name" value="SPORE GERMINATION PROTEIN"/>
    <property type="match status" value="1"/>
</dbReference>
<comment type="similarity">
    <text evidence="1">Belongs to the GerABKA family.</text>
</comment>
<evidence type="ECO:0000256" key="4">
    <source>
        <dbReference type="SAM" id="Phobius"/>
    </source>
</evidence>
<dbReference type="Pfam" id="PF03323">
    <property type="entry name" value="GerA"/>
    <property type="match status" value="1"/>
</dbReference>